<accession>A0AAE0T5H7</accession>
<feature type="domain" description="Flagellar basal-body/hook protein C-terminal" evidence="5">
    <location>
        <begin position="261"/>
        <end position="292"/>
    </location>
</feature>
<dbReference type="PANTHER" id="PTHR30435:SF1">
    <property type="entry name" value="FLAGELLAR HOOK PROTEIN FLGE"/>
    <property type="match status" value="1"/>
</dbReference>
<organism evidence="7 8">
    <name type="scientific">Potamilus streckersoni</name>
    <dbReference type="NCBI Taxonomy" id="2493646"/>
    <lineage>
        <taxon>Eukaryota</taxon>
        <taxon>Metazoa</taxon>
        <taxon>Spiralia</taxon>
        <taxon>Lophotrochozoa</taxon>
        <taxon>Mollusca</taxon>
        <taxon>Bivalvia</taxon>
        <taxon>Autobranchia</taxon>
        <taxon>Heteroconchia</taxon>
        <taxon>Palaeoheterodonta</taxon>
        <taxon>Unionida</taxon>
        <taxon>Unionoidea</taxon>
        <taxon>Unionidae</taxon>
        <taxon>Ambleminae</taxon>
        <taxon>Lampsilini</taxon>
        <taxon>Potamilus</taxon>
    </lineage>
</organism>
<dbReference type="Pfam" id="PF06429">
    <property type="entry name" value="Flg_bbr_C"/>
    <property type="match status" value="1"/>
</dbReference>
<dbReference type="EMBL" id="JAEAOA010001598">
    <property type="protein sequence ID" value="KAK3603971.1"/>
    <property type="molecule type" value="Genomic_DNA"/>
</dbReference>
<dbReference type="PANTHER" id="PTHR30435">
    <property type="entry name" value="FLAGELLAR PROTEIN"/>
    <property type="match status" value="1"/>
</dbReference>
<dbReference type="GO" id="GO:0005829">
    <property type="term" value="C:cytosol"/>
    <property type="evidence" value="ECO:0007669"/>
    <property type="project" value="TreeGrafter"/>
</dbReference>
<dbReference type="InterPro" id="IPR011491">
    <property type="entry name" value="FlgE_D2"/>
</dbReference>
<name>A0AAE0T5H7_9BIVA</name>
<keyword evidence="8" id="KW-1185">Reference proteome</keyword>
<dbReference type="Pfam" id="PF07559">
    <property type="entry name" value="FlgE_D2"/>
    <property type="match status" value="1"/>
</dbReference>
<evidence type="ECO:0000256" key="1">
    <source>
        <dbReference type="ARBA" id="ARBA00004117"/>
    </source>
</evidence>
<dbReference type="NCBIfam" id="TIGR03506">
    <property type="entry name" value="FlgEFG_subfam"/>
    <property type="match status" value="1"/>
</dbReference>
<dbReference type="Proteomes" id="UP001195483">
    <property type="component" value="Unassembled WGS sequence"/>
</dbReference>
<protein>
    <recommendedName>
        <fullName evidence="3">Flagellar hook protein FlgE</fullName>
    </recommendedName>
</protein>
<dbReference type="AlphaFoldDB" id="A0AAE0T5H7"/>
<evidence type="ECO:0000256" key="4">
    <source>
        <dbReference type="ARBA" id="ARBA00023143"/>
    </source>
</evidence>
<dbReference type="InterPro" id="IPR037925">
    <property type="entry name" value="FlgE/F/G-like"/>
</dbReference>
<evidence type="ECO:0000313" key="7">
    <source>
        <dbReference type="EMBL" id="KAK3603971.1"/>
    </source>
</evidence>
<feature type="domain" description="Flagellar hook protein FlgE D2" evidence="6">
    <location>
        <begin position="6"/>
        <end position="140"/>
    </location>
</feature>
<reference evidence="7" key="2">
    <citation type="journal article" date="2021" name="Genome Biol. Evol.">
        <title>Developing a high-quality reference genome for a parasitic bivalve with doubly uniparental inheritance (Bivalvia: Unionida).</title>
        <authorList>
            <person name="Smith C.H."/>
        </authorList>
    </citation>
    <scope>NUCLEOTIDE SEQUENCE</scope>
    <source>
        <strain evidence="7">CHS0354</strain>
        <tissue evidence="7">Mantle</tissue>
    </source>
</reference>
<comment type="subcellular location">
    <subcellularLocation>
        <location evidence="1">Bacterial flagellum basal body</location>
    </subcellularLocation>
</comment>
<evidence type="ECO:0000256" key="2">
    <source>
        <dbReference type="ARBA" id="ARBA00009677"/>
    </source>
</evidence>
<proteinExistence type="inferred from homology"/>
<reference evidence="7" key="3">
    <citation type="submission" date="2023-05" db="EMBL/GenBank/DDBJ databases">
        <authorList>
            <person name="Smith C.H."/>
        </authorList>
    </citation>
    <scope>NUCLEOTIDE SEQUENCE</scope>
    <source>
        <strain evidence="7">CHS0354</strain>
        <tissue evidence="7">Mantle</tissue>
    </source>
</reference>
<dbReference type="InterPro" id="IPR020013">
    <property type="entry name" value="Flagellar_FlgE/F/G"/>
</dbReference>
<keyword evidence="4" id="KW-0975">Bacterial flagellum</keyword>
<gene>
    <name evidence="7" type="ORF">CHS0354_026765</name>
</gene>
<dbReference type="SUPFAM" id="SSF117143">
    <property type="entry name" value="Flagellar hook protein flgE"/>
    <property type="match status" value="1"/>
</dbReference>
<dbReference type="InterPro" id="IPR010930">
    <property type="entry name" value="Flg_bb/hook_C_dom"/>
</dbReference>
<evidence type="ECO:0000259" key="5">
    <source>
        <dbReference type="Pfam" id="PF06429"/>
    </source>
</evidence>
<evidence type="ECO:0000313" key="8">
    <source>
        <dbReference type="Proteomes" id="UP001195483"/>
    </source>
</evidence>
<comment type="similarity">
    <text evidence="2">Belongs to the flagella basal body rod proteins family.</text>
</comment>
<dbReference type="InterPro" id="IPR037058">
    <property type="entry name" value="Falgellar_hook_FlgE_sf"/>
</dbReference>
<reference evidence="7" key="1">
    <citation type="journal article" date="2021" name="Genome Biol. Evol.">
        <title>A High-Quality Reference Genome for a Parasitic Bivalve with Doubly Uniparental Inheritance (Bivalvia: Unionida).</title>
        <authorList>
            <person name="Smith C.H."/>
        </authorList>
    </citation>
    <scope>NUCLEOTIDE SEQUENCE</scope>
    <source>
        <strain evidence="7">CHS0354</strain>
    </source>
</reference>
<evidence type="ECO:0000259" key="6">
    <source>
        <dbReference type="Pfam" id="PF07559"/>
    </source>
</evidence>
<dbReference type="Gene3D" id="2.60.98.20">
    <property type="entry name" value="Flagellar hook protein FlgE"/>
    <property type="match status" value="1"/>
</dbReference>
<evidence type="ECO:0000256" key="3">
    <source>
        <dbReference type="ARBA" id="ARBA00019015"/>
    </source>
</evidence>
<sequence>MNLDDVRPSMYNFSTTVNVYDKLGAEFPITLAFRKLPDLPPQIDPNTGEEIPGTRQKNVFAWFALTDGINLKDGQPGVQQATGGGFLQFSEDGRLLTTLRGDIQQIYDQNNMPGPKTLVQVPELPGVTRPQITFDFKGVTEPLVAGFNFGDGFNPFDPSDARTGIDGITFFSGKDKLNIIENDGHKGGVMESFRVDKQGTIMGVFDSGVIWPVGRIQLADFASPQELKRMGNNRYEETDLSGKANVGDPSKSGRGNIISRNLEKSNVDLADEFVKVIENQRAFQASSKSIEADKGGREIMNGLKITSNVETQTIKVSGLDIATLLDTVENNNGLIRMGTKTQLGLYFRLTAKVFPSVLQHPNTRYLTSGWITSGATTQKKIM</sequence>
<comment type="caution">
    <text evidence="7">The sequence shown here is derived from an EMBL/GenBank/DDBJ whole genome shotgun (WGS) entry which is preliminary data.</text>
</comment>